<organism evidence="1 2">
    <name type="scientific">Pterulicium gracile</name>
    <dbReference type="NCBI Taxonomy" id="1884261"/>
    <lineage>
        <taxon>Eukaryota</taxon>
        <taxon>Fungi</taxon>
        <taxon>Dikarya</taxon>
        <taxon>Basidiomycota</taxon>
        <taxon>Agaricomycotina</taxon>
        <taxon>Agaricomycetes</taxon>
        <taxon>Agaricomycetidae</taxon>
        <taxon>Agaricales</taxon>
        <taxon>Pleurotineae</taxon>
        <taxon>Pterulaceae</taxon>
        <taxon>Pterulicium</taxon>
    </lineage>
</organism>
<dbReference type="EMBL" id="ML178831">
    <property type="protein sequence ID" value="TFL00002.1"/>
    <property type="molecule type" value="Genomic_DNA"/>
</dbReference>
<protein>
    <submittedName>
        <fullName evidence="1">Uncharacterized protein</fullName>
    </submittedName>
</protein>
<gene>
    <name evidence="1" type="ORF">BDV98DRAFT_130538</name>
</gene>
<keyword evidence="2" id="KW-1185">Reference proteome</keyword>
<evidence type="ECO:0000313" key="1">
    <source>
        <dbReference type="EMBL" id="TFL00002.1"/>
    </source>
</evidence>
<evidence type="ECO:0000313" key="2">
    <source>
        <dbReference type="Proteomes" id="UP000305067"/>
    </source>
</evidence>
<proteinExistence type="predicted"/>
<accession>A0A5C3QE79</accession>
<name>A0A5C3QE79_9AGAR</name>
<dbReference type="AlphaFoldDB" id="A0A5C3QE79"/>
<sequence length="60" mass="6246">MHLPQPPREKKKTPFGAGSRAVPAFSKASGGGGGCPMCVVISQHFSSYLCAPPLLSRSFA</sequence>
<dbReference type="Proteomes" id="UP000305067">
    <property type="component" value="Unassembled WGS sequence"/>
</dbReference>
<reference evidence="1 2" key="1">
    <citation type="journal article" date="2019" name="Nat. Ecol. Evol.">
        <title>Megaphylogeny resolves global patterns of mushroom evolution.</title>
        <authorList>
            <person name="Varga T."/>
            <person name="Krizsan K."/>
            <person name="Foldi C."/>
            <person name="Dima B."/>
            <person name="Sanchez-Garcia M."/>
            <person name="Sanchez-Ramirez S."/>
            <person name="Szollosi G.J."/>
            <person name="Szarkandi J.G."/>
            <person name="Papp V."/>
            <person name="Albert L."/>
            <person name="Andreopoulos W."/>
            <person name="Angelini C."/>
            <person name="Antonin V."/>
            <person name="Barry K.W."/>
            <person name="Bougher N.L."/>
            <person name="Buchanan P."/>
            <person name="Buyck B."/>
            <person name="Bense V."/>
            <person name="Catcheside P."/>
            <person name="Chovatia M."/>
            <person name="Cooper J."/>
            <person name="Damon W."/>
            <person name="Desjardin D."/>
            <person name="Finy P."/>
            <person name="Geml J."/>
            <person name="Haridas S."/>
            <person name="Hughes K."/>
            <person name="Justo A."/>
            <person name="Karasinski D."/>
            <person name="Kautmanova I."/>
            <person name="Kiss B."/>
            <person name="Kocsube S."/>
            <person name="Kotiranta H."/>
            <person name="LaButti K.M."/>
            <person name="Lechner B.E."/>
            <person name="Liimatainen K."/>
            <person name="Lipzen A."/>
            <person name="Lukacs Z."/>
            <person name="Mihaltcheva S."/>
            <person name="Morgado L.N."/>
            <person name="Niskanen T."/>
            <person name="Noordeloos M.E."/>
            <person name="Ohm R.A."/>
            <person name="Ortiz-Santana B."/>
            <person name="Ovrebo C."/>
            <person name="Racz N."/>
            <person name="Riley R."/>
            <person name="Savchenko A."/>
            <person name="Shiryaev A."/>
            <person name="Soop K."/>
            <person name="Spirin V."/>
            <person name="Szebenyi C."/>
            <person name="Tomsovsky M."/>
            <person name="Tulloss R.E."/>
            <person name="Uehling J."/>
            <person name="Grigoriev I.V."/>
            <person name="Vagvolgyi C."/>
            <person name="Papp T."/>
            <person name="Martin F.M."/>
            <person name="Miettinen O."/>
            <person name="Hibbett D.S."/>
            <person name="Nagy L.G."/>
        </authorList>
    </citation>
    <scope>NUCLEOTIDE SEQUENCE [LARGE SCALE GENOMIC DNA]</scope>
    <source>
        <strain evidence="1 2">CBS 309.79</strain>
    </source>
</reference>